<dbReference type="OrthoDB" id="9800872at2"/>
<gene>
    <name evidence="2" type="ORF">DS745_18505</name>
</gene>
<dbReference type="Pfam" id="PF00581">
    <property type="entry name" value="Rhodanese"/>
    <property type="match status" value="1"/>
</dbReference>
<keyword evidence="3" id="KW-1185">Reference proteome</keyword>
<dbReference type="AlphaFoldDB" id="A0A4Q0VQ63"/>
<reference evidence="2 3" key="1">
    <citation type="journal article" date="2019" name="Int. J. Syst. Evol. Microbiol.">
        <title>Anaerobacillus alkaliphilus sp. nov., a novel alkaliphilic and moderately halophilic bacterium.</title>
        <authorList>
            <person name="Borsodi A.K."/>
            <person name="Aszalos J.M."/>
            <person name="Bihari P."/>
            <person name="Nagy I."/>
            <person name="Schumann P."/>
            <person name="Sproer C."/>
            <person name="Kovacs A.L."/>
            <person name="Boka K."/>
            <person name="Dobosy P."/>
            <person name="Ovari M."/>
            <person name="Szili-Kovacs T."/>
            <person name="Toth E."/>
        </authorList>
    </citation>
    <scope>NUCLEOTIDE SEQUENCE [LARGE SCALE GENOMIC DNA]</scope>
    <source>
        <strain evidence="2 3">B16-10</strain>
    </source>
</reference>
<evidence type="ECO:0000313" key="2">
    <source>
        <dbReference type="EMBL" id="RXI98319.1"/>
    </source>
</evidence>
<organism evidence="2 3">
    <name type="scientific">Anaerobacillus alkaliphilus</name>
    <dbReference type="NCBI Taxonomy" id="1548597"/>
    <lineage>
        <taxon>Bacteria</taxon>
        <taxon>Bacillati</taxon>
        <taxon>Bacillota</taxon>
        <taxon>Bacilli</taxon>
        <taxon>Bacillales</taxon>
        <taxon>Bacillaceae</taxon>
        <taxon>Anaerobacillus</taxon>
    </lineage>
</organism>
<dbReference type="PROSITE" id="PS50206">
    <property type="entry name" value="RHODANESE_3"/>
    <property type="match status" value="1"/>
</dbReference>
<dbReference type="CDD" id="cd00158">
    <property type="entry name" value="RHOD"/>
    <property type="match status" value="1"/>
</dbReference>
<evidence type="ECO:0000313" key="3">
    <source>
        <dbReference type="Proteomes" id="UP000290649"/>
    </source>
</evidence>
<dbReference type="Gene3D" id="3.40.250.10">
    <property type="entry name" value="Rhodanese-like domain"/>
    <property type="match status" value="1"/>
</dbReference>
<proteinExistence type="predicted"/>
<dbReference type="SMART" id="SM00450">
    <property type="entry name" value="RHOD"/>
    <property type="match status" value="1"/>
</dbReference>
<dbReference type="RefSeq" id="WP_129079680.1">
    <property type="nucleotide sequence ID" value="NZ_QOUX01000046.1"/>
</dbReference>
<feature type="domain" description="Rhodanese" evidence="1">
    <location>
        <begin position="23"/>
        <end position="104"/>
    </location>
</feature>
<sequence length="122" mass="14193">MSFMHEGVKQIELNELKDILSNKPENVIIIDVREQEEYDSFHIPEIPLIPMSNFPNIIDDLKKDKEYILVCRSGSRSHNVARFLKANGFEEAHNFYGGMLTWDEEVHTGPENVITDLNKLYE</sequence>
<dbReference type="EMBL" id="QOUX01000046">
    <property type="protein sequence ID" value="RXI98319.1"/>
    <property type="molecule type" value="Genomic_DNA"/>
</dbReference>
<dbReference type="InterPro" id="IPR050229">
    <property type="entry name" value="GlpE_sulfurtransferase"/>
</dbReference>
<dbReference type="InterPro" id="IPR001763">
    <property type="entry name" value="Rhodanese-like_dom"/>
</dbReference>
<comment type="caution">
    <text evidence="2">The sequence shown here is derived from an EMBL/GenBank/DDBJ whole genome shotgun (WGS) entry which is preliminary data.</text>
</comment>
<dbReference type="Proteomes" id="UP000290649">
    <property type="component" value="Unassembled WGS sequence"/>
</dbReference>
<protein>
    <submittedName>
        <fullName evidence="2">Rhodanese-like domain-containing protein</fullName>
    </submittedName>
</protein>
<dbReference type="InterPro" id="IPR036873">
    <property type="entry name" value="Rhodanese-like_dom_sf"/>
</dbReference>
<dbReference type="PANTHER" id="PTHR43031:SF17">
    <property type="entry name" value="SULFURTRANSFERASE YTWF-RELATED"/>
    <property type="match status" value="1"/>
</dbReference>
<dbReference type="SUPFAM" id="SSF52821">
    <property type="entry name" value="Rhodanese/Cell cycle control phosphatase"/>
    <property type="match status" value="1"/>
</dbReference>
<accession>A0A4Q0VQ63</accession>
<name>A0A4Q0VQ63_9BACI</name>
<dbReference type="PANTHER" id="PTHR43031">
    <property type="entry name" value="FAD-DEPENDENT OXIDOREDUCTASE"/>
    <property type="match status" value="1"/>
</dbReference>
<evidence type="ECO:0000259" key="1">
    <source>
        <dbReference type="PROSITE" id="PS50206"/>
    </source>
</evidence>